<comment type="caution">
    <text evidence="1">The sequence shown here is derived from an EMBL/GenBank/DDBJ whole genome shotgun (WGS) entry which is preliminary data.</text>
</comment>
<sequence length="66" mass="7475">MDHIVLNKDGYPFCVGDSVRIEKEGEHFGKFGEIDTIRNYDKRPRIGVLFDDANVCSFAPEDLLAT</sequence>
<gene>
    <name evidence="1" type="ORF">ACFOEB_05730</name>
</gene>
<evidence type="ECO:0000313" key="2">
    <source>
        <dbReference type="Proteomes" id="UP001595548"/>
    </source>
</evidence>
<proteinExistence type="predicted"/>
<evidence type="ECO:0000313" key="1">
    <source>
        <dbReference type="EMBL" id="MFC3154697.1"/>
    </source>
</evidence>
<reference evidence="2" key="1">
    <citation type="journal article" date="2019" name="Int. J. Syst. Evol. Microbiol.">
        <title>The Global Catalogue of Microorganisms (GCM) 10K type strain sequencing project: providing services to taxonomists for standard genome sequencing and annotation.</title>
        <authorList>
            <consortium name="The Broad Institute Genomics Platform"/>
            <consortium name="The Broad Institute Genome Sequencing Center for Infectious Disease"/>
            <person name="Wu L."/>
            <person name="Ma J."/>
        </authorList>
    </citation>
    <scope>NUCLEOTIDE SEQUENCE [LARGE SCALE GENOMIC DNA]</scope>
    <source>
        <strain evidence="2">KCTC 52141</strain>
    </source>
</reference>
<dbReference type="RefSeq" id="WP_382415096.1">
    <property type="nucleotide sequence ID" value="NZ_AP031500.1"/>
</dbReference>
<organism evidence="1 2">
    <name type="scientific">Gilvimarinus japonicus</name>
    <dbReference type="NCBI Taxonomy" id="1796469"/>
    <lineage>
        <taxon>Bacteria</taxon>
        <taxon>Pseudomonadati</taxon>
        <taxon>Pseudomonadota</taxon>
        <taxon>Gammaproteobacteria</taxon>
        <taxon>Cellvibrionales</taxon>
        <taxon>Cellvibrionaceae</taxon>
        <taxon>Gilvimarinus</taxon>
    </lineage>
</organism>
<dbReference type="EMBL" id="JBHRTL010000006">
    <property type="protein sequence ID" value="MFC3154697.1"/>
    <property type="molecule type" value="Genomic_DNA"/>
</dbReference>
<name>A0ABV7HLW3_9GAMM</name>
<evidence type="ECO:0008006" key="3">
    <source>
        <dbReference type="Google" id="ProtNLM"/>
    </source>
</evidence>
<keyword evidence="2" id="KW-1185">Reference proteome</keyword>
<dbReference type="Proteomes" id="UP001595548">
    <property type="component" value="Unassembled WGS sequence"/>
</dbReference>
<protein>
    <recommendedName>
        <fullName evidence="3">KOW domain-containing protein</fullName>
    </recommendedName>
</protein>
<accession>A0ABV7HLW3</accession>